<dbReference type="Proteomes" id="UP000663851">
    <property type="component" value="Unassembled WGS sequence"/>
</dbReference>
<evidence type="ECO:0000313" key="3">
    <source>
        <dbReference type="Proteomes" id="UP000663873"/>
    </source>
</evidence>
<protein>
    <submittedName>
        <fullName evidence="1">Uncharacterized protein</fullName>
    </submittedName>
</protein>
<accession>A0A819WHC5</accession>
<reference evidence="1" key="1">
    <citation type="submission" date="2021-02" db="EMBL/GenBank/DDBJ databases">
        <authorList>
            <person name="Nowell W R."/>
        </authorList>
    </citation>
    <scope>NUCLEOTIDE SEQUENCE</scope>
</reference>
<dbReference type="EMBL" id="CAJOBO010000160">
    <property type="protein sequence ID" value="CAF4147604.1"/>
    <property type="molecule type" value="Genomic_DNA"/>
</dbReference>
<evidence type="ECO:0000313" key="2">
    <source>
        <dbReference type="EMBL" id="CAF4147604.1"/>
    </source>
</evidence>
<sequence>MDGAPNLKAEQKELAIDFGQYSWPFQIVFLVHLPPFFNQPATYPHIRKRHFSMCRVTLAKIVNTHEENLIETYSFNIPEDRLLSTYEFHNTTQATDYVHVHYCFKIDLEVEDIFANLLVQIPFILGIHRKRDQKGNLLITKKVWIVAMEQNRIELLSNNKSLNSFKFIKNDSRLKIKIS</sequence>
<evidence type="ECO:0000313" key="1">
    <source>
        <dbReference type="EMBL" id="CAF4122979.1"/>
    </source>
</evidence>
<comment type="caution">
    <text evidence="1">The sequence shown here is derived from an EMBL/GenBank/DDBJ whole genome shotgun (WGS) entry which is preliminary data.</text>
</comment>
<dbReference type="AlphaFoldDB" id="A0A819WHC5"/>
<name>A0A819WHC5_9BILA</name>
<gene>
    <name evidence="2" type="ORF">HFQ381_LOCUS4147</name>
    <name evidence="1" type="ORF">UJA718_LOCUS1682</name>
</gene>
<dbReference type="EMBL" id="CAJOBP010000104">
    <property type="protein sequence ID" value="CAF4122979.1"/>
    <property type="molecule type" value="Genomic_DNA"/>
</dbReference>
<dbReference type="Proteomes" id="UP000663873">
    <property type="component" value="Unassembled WGS sequence"/>
</dbReference>
<organism evidence="1 3">
    <name type="scientific">Rotaria socialis</name>
    <dbReference type="NCBI Taxonomy" id="392032"/>
    <lineage>
        <taxon>Eukaryota</taxon>
        <taxon>Metazoa</taxon>
        <taxon>Spiralia</taxon>
        <taxon>Gnathifera</taxon>
        <taxon>Rotifera</taxon>
        <taxon>Eurotatoria</taxon>
        <taxon>Bdelloidea</taxon>
        <taxon>Philodinida</taxon>
        <taxon>Philodinidae</taxon>
        <taxon>Rotaria</taxon>
    </lineage>
</organism>
<proteinExistence type="predicted"/>
<keyword evidence="3" id="KW-1185">Reference proteome</keyword>